<dbReference type="EMBL" id="CP017111">
    <property type="protein sequence ID" value="AOO64622.1"/>
    <property type="molecule type" value="Genomic_DNA"/>
</dbReference>
<protein>
    <recommendedName>
        <fullName evidence="4">Periplasmic protein</fullName>
    </recommendedName>
</protein>
<dbReference type="AlphaFoldDB" id="A0A1D7THV4"/>
<dbReference type="PATRIC" id="fig|1193502.14.peg.849"/>
<sequence length="159" mass="18200">MKKALLFLALVSHISLSAGFLDDLIGKDKAFLEANGFKCTEFSCVTKDQNYFNIKLLDSAIEYVEVYSTDKDEVYRVALYLYQNDKLKNKEMDEAFFKALQKINEKSKLAYDLSKISDKFGNEALITITDIKKATAYVNTLRDTYSESMKQYSESGSRK</sequence>
<keyword evidence="3" id="KW-1185">Reference proteome</keyword>
<dbReference type="Proteomes" id="UP000094609">
    <property type="component" value="Chromosome"/>
</dbReference>
<keyword evidence="1" id="KW-0732">Signal</keyword>
<gene>
    <name evidence="2" type="ORF">SHALO_0840</name>
</gene>
<accession>A0A1D7THV4</accession>
<organism evidence="2 3">
    <name type="scientific">Sulfurospirillum halorespirans DSM 13726</name>
    <dbReference type="NCBI Taxonomy" id="1193502"/>
    <lineage>
        <taxon>Bacteria</taxon>
        <taxon>Pseudomonadati</taxon>
        <taxon>Campylobacterota</taxon>
        <taxon>Epsilonproteobacteria</taxon>
        <taxon>Campylobacterales</taxon>
        <taxon>Sulfurospirillaceae</taxon>
        <taxon>Sulfurospirillum</taxon>
    </lineage>
</organism>
<evidence type="ECO:0000313" key="3">
    <source>
        <dbReference type="Proteomes" id="UP000094609"/>
    </source>
</evidence>
<dbReference type="RefSeq" id="WP_069477496.1">
    <property type="nucleotide sequence ID" value="NZ_CP017111.1"/>
</dbReference>
<dbReference type="STRING" id="1193502.SHALO_0840"/>
<name>A0A1D7THV4_9BACT</name>
<proteinExistence type="predicted"/>
<evidence type="ECO:0000313" key="2">
    <source>
        <dbReference type="EMBL" id="AOO64622.1"/>
    </source>
</evidence>
<feature type="chain" id="PRO_5009099437" description="Periplasmic protein" evidence="1">
    <location>
        <begin position="18"/>
        <end position="159"/>
    </location>
</feature>
<evidence type="ECO:0000256" key="1">
    <source>
        <dbReference type="SAM" id="SignalP"/>
    </source>
</evidence>
<dbReference type="KEGG" id="shal:SHALO_0840"/>
<evidence type="ECO:0008006" key="4">
    <source>
        <dbReference type="Google" id="ProtNLM"/>
    </source>
</evidence>
<reference evidence="3" key="1">
    <citation type="submission" date="2016-08" db="EMBL/GenBank/DDBJ databases">
        <title>Complete genome sequence of the organohalide-respiring Epsilonproteobacterium Sulfurospirillum halorespirans.</title>
        <authorList>
            <person name="Goris T."/>
            <person name="Zimmermann J."/>
            <person name="Schenz B."/>
            <person name="Lemos M."/>
            <person name="Hackermueller J."/>
            <person name="Diekert G."/>
        </authorList>
    </citation>
    <scope>NUCLEOTIDE SEQUENCE [LARGE SCALE GENOMIC DNA]</scope>
    <source>
        <strain>DSM 13726</strain>
        <strain evidence="3">PCE-M2</strain>
    </source>
</reference>
<feature type="signal peptide" evidence="1">
    <location>
        <begin position="1"/>
        <end position="17"/>
    </location>
</feature>